<feature type="region of interest" description="Disordered" evidence="2">
    <location>
        <begin position="211"/>
        <end position="238"/>
    </location>
</feature>
<proteinExistence type="predicted"/>
<evidence type="ECO:0000313" key="4">
    <source>
        <dbReference type="Proteomes" id="UP001385951"/>
    </source>
</evidence>
<dbReference type="Proteomes" id="UP001385951">
    <property type="component" value="Unassembled WGS sequence"/>
</dbReference>
<comment type="caution">
    <text evidence="3">The sequence shown here is derived from an EMBL/GenBank/DDBJ whole genome shotgun (WGS) entry which is preliminary data.</text>
</comment>
<feature type="compositionally biased region" description="Low complexity" evidence="2">
    <location>
        <begin position="221"/>
        <end position="231"/>
    </location>
</feature>
<accession>A0AAW0GUK4</accession>
<keyword evidence="1" id="KW-0175">Coiled coil</keyword>
<feature type="coiled-coil region" evidence="1">
    <location>
        <begin position="303"/>
        <end position="365"/>
    </location>
</feature>
<protein>
    <submittedName>
        <fullName evidence="3">Uncharacterized protein</fullName>
    </submittedName>
</protein>
<evidence type="ECO:0000256" key="1">
    <source>
        <dbReference type="SAM" id="Coils"/>
    </source>
</evidence>
<feature type="coiled-coil region" evidence="1">
    <location>
        <begin position="402"/>
        <end position="454"/>
    </location>
</feature>
<keyword evidence="4" id="KW-1185">Reference proteome</keyword>
<evidence type="ECO:0000313" key="3">
    <source>
        <dbReference type="EMBL" id="KAK7696281.1"/>
    </source>
</evidence>
<feature type="coiled-coil region" evidence="1">
    <location>
        <begin position="136"/>
        <end position="163"/>
    </location>
</feature>
<evidence type="ECO:0000256" key="2">
    <source>
        <dbReference type="SAM" id="MobiDB-lite"/>
    </source>
</evidence>
<dbReference type="EMBL" id="JASBNA010000001">
    <property type="protein sequence ID" value="KAK7696281.1"/>
    <property type="molecule type" value="Genomic_DNA"/>
</dbReference>
<feature type="coiled-coil region" evidence="1">
    <location>
        <begin position="3"/>
        <end position="30"/>
    </location>
</feature>
<organism evidence="3 4">
    <name type="scientific">Cerrena zonata</name>
    <dbReference type="NCBI Taxonomy" id="2478898"/>
    <lineage>
        <taxon>Eukaryota</taxon>
        <taxon>Fungi</taxon>
        <taxon>Dikarya</taxon>
        <taxon>Basidiomycota</taxon>
        <taxon>Agaricomycotina</taxon>
        <taxon>Agaricomycetes</taxon>
        <taxon>Polyporales</taxon>
        <taxon>Cerrenaceae</taxon>
        <taxon>Cerrena</taxon>
    </lineage>
</organism>
<reference evidence="3 4" key="1">
    <citation type="submission" date="2022-09" db="EMBL/GenBank/DDBJ databases">
        <authorList>
            <person name="Palmer J.M."/>
        </authorList>
    </citation>
    <scope>NUCLEOTIDE SEQUENCE [LARGE SCALE GENOMIC DNA]</scope>
    <source>
        <strain evidence="3 4">DSM 7382</strain>
    </source>
</reference>
<dbReference type="AlphaFoldDB" id="A0AAW0GUK4"/>
<gene>
    <name evidence="3" type="ORF">QCA50_000935</name>
</gene>
<name>A0AAW0GUK4_9APHY</name>
<sequence>MLLDEREAHKAELEAKAREAVQMKEAWEADRVAWDLERATLQSQIQEGAAKHQDVLVAGEHKVKLDQAFEELRDLVQIHGILLVTREPTIPGMIASVGHHLENISIKVAATTRAQEEWASVRTKLEEDVRTGLDKREALYEELDKVRKERDEVKGEVMELQAQLQERSFASIASSQTLLNSPVEYTGDAEKIVSILKPIWAILPSPEARAGKHNSRFRAGSPSSPTTSPVSLRPGPSLSEMDVRSLKTLYDPKGLPLQNGNKLETFTVEAFAERVQAVVADDRALIERLIRFAQAHDLLKKNAERAQKLAQESNVALETYQKQVKLLEDRNLNMLAKQTELQDEIHDLQEAVDRISAEKLEIETQAAEQAETCQQLTEANTTLSARALTLAEEAANSSDGVRKRLEAELAECSSNLKKANMEIDSMRESQQVQQMALMEELNNIQTENDSLRAQLRAKK</sequence>